<feature type="region of interest" description="Disordered" evidence="1">
    <location>
        <begin position="139"/>
        <end position="161"/>
    </location>
</feature>
<dbReference type="OrthoDB" id="2681472at2759"/>
<dbReference type="Proteomes" id="UP000027195">
    <property type="component" value="Unassembled WGS sequence"/>
</dbReference>
<dbReference type="InParanoid" id="A0A067MTW2"/>
<gene>
    <name evidence="2" type="ORF">BOTBODRAFT_42054</name>
</gene>
<keyword evidence="3" id="KW-1185">Reference proteome</keyword>
<dbReference type="EMBL" id="KL198020">
    <property type="protein sequence ID" value="KDQ19178.1"/>
    <property type="molecule type" value="Genomic_DNA"/>
</dbReference>
<dbReference type="AlphaFoldDB" id="A0A067MTW2"/>
<reference evidence="3" key="1">
    <citation type="journal article" date="2014" name="Proc. Natl. Acad. Sci. U.S.A.">
        <title>Extensive sampling of basidiomycete genomes demonstrates inadequacy of the white-rot/brown-rot paradigm for wood decay fungi.</title>
        <authorList>
            <person name="Riley R."/>
            <person name="Salamov A.A."/>
            <person name="Brown D.W."/>
            <person name="Nagy L.G."/>
            <person name="Floudas D."/>
            <person name="Held B.W."/>
            <person name="Levasseur A."/>
            <person name="Lombard V."/>
            <person name="Morin E."/>
            <person name="Otillar R."/>
            <person name="Lindquist E.A."/>
            <person name="Sun H."/>
            <person name="LaButti K.M."/>
            <person name="Schmutz J."/>
            <person name="Jabbour D."/>
            <person name="Luo H."/>
            <person name="Baker S.E."/>
            <person name="Pisabarro A.G."/>
            <person name="Walton J.D."/>
            <person name="Blanchette R.A."/>
            <person name="Henrissat B."/>
            <person name="Martin F."/>
            <person name="Cullen D."/>
            <person name="Hibbett D.S."/>
            <person name="Grigoriev I.V."/>
        </authorList>
    </citation>
    <scope>NUCLEOTIDE SEQUENCE [LARGE SCALE GENOMIC DNA]</scope>
    <source>
        <strain evidence="3">FD-172 SS1</strain>
    </source>
</reference>
<evidence type="ECO:0000313" key="3">
    <source>
        <dbReference type="Proteomes" id="UP000027195"/>
    </source>
</evidence>
<name>A0A067MTW2_BOTB1</name>
<evidence type="ECO:0000313" key="2">
    <source>
        <dbReference type="EMBL" id="KDQ19178.1"/>
    </source>
</evidence>
<sequence length="432" mass="48159">MAASPSPTPEPFTFVVQFIYHKLIKPKPGSRAQVRDNKETKTKELETLVTEDDPGYITFLEQLLAKHGESKYPVTKQRAFPFKYSFPKVPSFDVRYCSKADAVDIDNSDDWKDFVRALKGHKVYIQVNMQNVIQLAKNPGQNLSDKSDGNEYMEDPSAPQLSPMDTELARIQCKLEKTWANPSGDRGYTYIPRNGGPVIPLTPAAMMEWVRAIHNLDSTVNITTPPNTQTFDLAKREAMLHPSQHAAAPQLSEVTQVLDSVKDLIGVAKAQAALQTPMQSHTTEQLYAEEKLGVEDAMQHEAALRQEKYGPDILGSVPDKDLAALCIPKGNIICLKAGSLKWFNSPDAKCKHSEVDPHVNTSRDGPSMVLKKKIRCQRRYSGDGLGMFWAAPPICTDEPSMTNRNLDYYSEELVPDGYIVNEGGDSDDDLQM</sequence>
<protein>
    <submittedName>
        <fullName evidence="2">Uncharacterized protein</fullName>
    </submittedName>
</protein>
<evidence type="ECO:0000256" key="1">
    <source>
        <dbReference type="SAM" id="MobiDB-lite"/>
    </source>
</evidence>
<accession>A0A067MTW2</accession>
<dbReference type="HOGENOM" id="CLU_033557_1_0_1"/>
<organism evidence="2 3">
    <name type="scientific">Botryobasidium botryosum (strain FD-172 SS1)</name>
    <dbReference type="NCBI Taxonomy" id="930990"/>
    <lineage>
        <taxon>Eukaryota</taxon>
        <taxon>Fungi</taxon>
        <taxon>Dikarya</taxon>
        <taxon>Basidiomycota</taxon>
        <taxon>Agaricomycotina</taxon>
        <taxon>Agaricomycetes</taxon>
        <taxon>Cantharellales</taxon>
        <taxon>Botryobasidiaceae</taxon>
        <taxon>Botryobasidium</taxon>
    </lineage>
</organism>
<proteinExistence type="predicted"/>